<feature type="domain" description="C2H2-type" evidence="2">
    <location>
        <begin position="15"/>
        <end position="37"/>
    </location>
</feature>
<dbReference type="InterPro" id="IPR040025">
    <property type="entry name" value="Znf622/Rei1/Reh1"/>
</dbReference>
<dbReference type="PANTHER" id="PTHR13182:SF8">
    <property type="entry name" value="CYTOPLASMIC 60S SUBUNIT BIOGENESIS FACTOR ZNF622"/>
    <property type="match status" value="1"/>
</dbReference>
<dbReference type="PANTHER" id="PTHR13182">
    <property type="entry name" value="ZINC FINGER PROTEIN 622"/>
    <property type="match status" value="1"/>
</dbReference>
<dbReference type="Proteomes" id="UP000186136">
    <property type="component" value="Unassembled WGS sequence"/>
</dbReference>
<dbReference type="PROSITE" id="PS00028">
    <property type="entry name" value="ZINC_FINGER_C2H2_1"/>
    <property type="match status" value="1"/>
</dbReference>
<accession>A0A1Q2YGQ6</accession>
<name>A0A1Q2YGQ6_9ASCO</name>
<feature type="region of interest" description="Disordered" evidence="1">
    <location>
        <begin position="153"/>
        <end position="185"/>
    </location>
</feature>
<feature type="compositionally biased region" description="Acidic residues" evidence="1">
    <location>
        <begin position="161"/>
        <end position="185"/>
    </location>
</feature>
<proteinExistence type="predicted"/>
<keyword evidence="4" id="KW-1185">Reference proteome</keyword>
<evidence type="ECO:0000313" key="3">
    <source>
        <dbReference type="EMBL" id="GAV28756.1"/>
    </source>
</evidence>
<sequence>MLPLHSTNNNTTYTCLSCQIQFPSTELQRTHMKTEWHRYNLKRRVAQLAPVSNETFQLKVAHSKDRVKYDDFGFVIEEPINLHKQKGRRANSLRYDLLHRGRDPVTSRLVSRDSSPAASEISTFSLGTLNSHSDYDYDTDDLRSEVSAVGRLESDYHTEDDYVTDDYTTDNEMTEEETQVDDSIL</sequence>
<dbReference type="AlphaFoldDB" id="A0A1Q2YGQ6"/>
<dbReference type="EMBL" id="BDGI01000085">
    <property type="protein sequence ID" value="GAV28756.1"/>
    <property type="molecule type" value="Genomic_DNA"/>
</dbReference>
<comment type="caution">
    <text evidence="3">The sequence shown here is derived from an EMBL/GenBank/DDBJ whole genome shotgun (WGS) entry which is preliminary data.</text>
</comment>
<dbReference type="GO" id="GO:0042273">
    <property type="term" value="P:ribosomal large subunit biogenesis"/>
    <property type="evidence" value="ECO:0007669"/>
    <property type="project" value="TreeGrafter"/>
</dbReference>
<dbReference type="InterPro" id="IPR013087">
    <property type="entry name" value="Znf_C2H2_type"/>
</dbReference>
<gene>
    <name evidence="3" type="ORF">PMKS-002231</name>
</gene>
<organism evidence="3 4">
    <name type="scientific">Pichia membranifaciens</name>
    <dbReference type="NCBI Taxonomy" id="4926"/>
    <lineage>
        <taxon>Eukaryota</taxon>
        <taxon>Fungi</taxon>
        <taxon>Dikarya</taxon>
        <taxon>Ascomycota</taxon>
        <taxon>Saccharomycotina</taxon>
        <taxon>Pichiomycetes</taxon>
        <taxon>Pichiales</taxon>
        <taxon>Pichiaceae</taxon>
        <taxon>Pichia</taxon>
    </lineage>
</organism>
<dbReference type="GO" id="GO:0030687">
    <property type="term" value="C:preribosome, large subunit precursor"/>
    <property type="evidence" value="ECO:0007669"/>
    <property type="project" value="TreeGrafter"/>
</dbReference>
<evidence type="ECO:0000259" key="2">
    <source>
        <dbReference type="PROSITE" id="PS00028"/>
    </source>
</evidence>
<evidence type="ECO:0000313" key="4">
    <source>
        <dbReference type="Proteomes" id="UP000186136"/>
    </source>
</evidence>
<reference evidence="3 4" key="1">
    <citation type="submission" date="2016-08" db="EMBL/GenBank/DDBJ databases">
        <title>Whole genome shotgun sequence of Pichia membranifaciens KS47-1.</title>
        <authorList>
            <person name="Konishi M."/>
            <person name="Ishida M."/>
            <person name="Arakawa T."/>
            <person name="Kato Y."/>
            <person name="Horiuchi J."/>
        </authorList>
    </citation>
    <scope>NUCLEOTIDE SEQUENCE [LARGE SCALE GENOMIC DNA]</scope>
    <source>
        <strain evidence="3 4">KS47-1</strain>
    </source>
</reference>
<evidence type="ECO:0000256" key="1">
    <source>
        <dbReference type="SAM" id="MobiDB-lite"/>
    </source>
</evidence>
<protein>
    <recommendedName>
        <fullName evidence="2">C2H2-type domain-containing protein</fullName>
    </recommendedName>
</protein>
<dbReference type="OrthoDB" id="19329at2759"/>